<accession>A0A182QV42</accession>
<feature type="compositionally biased region" description="Polar residues" evidence="1">
    <location>
        <begin position="1"/>
        <end position="15"/>
    </location>
</feature>
<proteinExistence type="predicted"/>
<evidence type="ECO:0000313" key="2">
    <source>
        <dbReference type="EnsemblMetazoa" id="AFAF017485-PA"/>
    </source>
</evidence>
<name>A0A182QV42_9DIPT</name>
<evidence type="ECO:0000313" key="3">
    <source>
        <dbReference type="Proteomes" id="UP000075886"/>
    </source>
</evidence>
<sequence>MTDNTKSNVFRSPSFETDKTRGSVRAPASTSTVGSDPAHKPADSRVHSGIVTLGALVAPGHNAHKLLLASPVFTRRPLCQLQWTATVTLTRITTSLQVPGAQHFRGNLEPKVSRLPALLVGQDGNDRHQSVFRSEGILQEQQRYVVVVPQLLVSAHDDP</sequence>
<dbReference type="AlphaFoldDB" id="A0A182QV42"/>
<protein>
    <submittedName>
        <fullName evidence="2">Uncharacterized protein</fullName>
    </submittedName>
</protein>
<dbReference type="EnsemblMetazoa" id="AFAF017485-RA">
    <property type="protein sequence ID" value="AFAF017485-PA"/>
    <property type="gene ID" value="AFAF017485"/>
</dbReference>
<dbReference type="VEuPathDB" id="VectorBase:AFAF017485"/>
<dbReference type="EMBL" id="AXCN02002079">
    <property type="status" value="NOT_ANNOTATED_CDS"/>
    <property type="molecule type" value="Genomic_DNA"/>
</dbReference>
<dbReference type="Proteomes" id="UP000075886">
    <property type="component" value="Unassembled WGS sequence"/>
</dbReference>
<keyword evidence="3" id="KW-1185">Reference proteome</keyword>
<reference evidence="2" key="2">
    <citation type="submission" date="2020-05" db="UniProtKB">
        <authorList>
            <consortium name="EnsemblMetazoa"/>
        </authorList>
    </citation>
    <scope>IDENTIFICATION</scope>
    <source>
        <strain evidence="2">FAR1</strain>
    </source>
</reference>
<evidence type="ECO:0000256" key="1">
    <source>
        <dbReference type="SAM" id="MobiDB-lite"/>
    </source>
</evidence>
<organism evidence="2 3">
    <name type="scientific">Anopheles farauti</name>
    <dbReference type="NCBI Taxonomy" id="69004"/>
    <lineage>
        <taxon>Eukaryota</taxon>
        <taxon>Metazoa</taxon>
        <taxon>Ecdysozoa</taxon>
        <taxon>Arthropoda</taxon>
        <taxon>Hexapoda</taxon>
        <taxon>Insecta</taxon>
        <taxon>Pterygota</taxon>
        <taxon>Neoptera</taxon>
        <taxon>Endopterygota</taxon>
        <taxon>Diptera</taxon>
        <taxon>Nematocera</taxon>
        <taxon>Culicoidea</taxon>
        <taxon>Culicidae</taxon>
        <taxon>Anophelinae</taxon>
        <taxon>Anopheles</taxon>
    </lineage>
</organism>
<reference evidence="3" key="1">
    <citation type="submission" date="2014-01" db="EMBL/GenBank/DDBJ databases">
        <title>The Genome Sequence of Anopheles farauti FAR1 (V2).</title>
        <authorList>
            <consortium name="The Broad Institute Genomics Platform"/>
            <person name="Neafsey D.E."/>
            <person name="Besansky N."/>
            <person name="Howell P."/>
            <person name="Walton C."/>
            <person name="Young S.K."/>
            <person name="Zeng Q."/>
            <person name="Gargeya S."/>
            <person name="Fitzgerald M."/>
            <person name="Haas B."/>
            <person name="Abouelleil A."/>
            <person name="Allen A.W."/>
            <person name="Alvarado L."/>
            <person name="Arachchi H.M."/>
            <person name="Berlin A.M."/>
            <person name="Chapman S.B."/>
            <person name="Gainer-Dewar J."/>
            <person name="Goldberg J."/>
            <person name="Griggs A."/>
            <person name="Gujja S."/>
            <person name="Hansen M."/>
            <person name="Howarth C."/>
            <person name="Imamovic A."/>
            <person name="Ireland A."/>
            <person name="Larimer J."/>
            <person name="McCowan C."/>
            <person name="Murphy C."/>
            <person name="Pearson M."/>
            <person name="Poon T.W."/>
            <person name="Priest M."/>
            <person name="Roberts A."/>
            <person name="Saif S."/>
            <person name="Shea T."/>
            <person name="Sisk P."/>
            <person name="Sykes S."/>
            <person name="Wortman J."/>
            <person name="Nusbaum C."/>
            <person name="Birren B."/>
        </authorList>
    </citation>
    <scope>NUCLEOTIDE SEQUENCE [LARGE SCALE GENOMIC DNA]</scope>
    <source>
        <strain evidence="3">FAR1</strain>
    </source>
</reference>
<feature type="region of interest" description="Disordered" evidence="1">
    <location>
        <begin position="1"/>
        <end position="44"/>
    </location>
</feature>